<dbReference type="InterPro" id="IPR008928">
    <property type="entry name" value="6-hairpin_glycosidase_sf"/>
</dbReference>
<comment type="similarity">
    <text evidence="1">Belongs to the N-acylglucosamine 2-epimerase family.</text>
</comment>
<sequence length="368" mass="41821">MLDGSGMNNKMDWKNRLLDWRNNYALPLWTTTGVDGATGMCWEGLDHSGRPLASVERRLRVQARQVYCFSRSTQKAHQELAQNIFRKIMSNCFENVTGYMASALTPTGEPKHFVHDLYDLAFVFLAAASLLKANIKVEAELALLERALNRLEADAGWHESILRTTPRRQNPHMHLFEAMIGLYQVTGSNRFLNFAEQCLELFSNYFLQSNGEVFEFFNTDFVAYTPPKQSVEPGHAMEWIFLLDVYESVTNKRAGIPLELIFSRASETALTSGLLPDTVSPLKTTSRLWPQLEFLKASIVLEKRGAALPKSHTPTSLLEKIWKHYFEGPVRGGWYDKVTEEGNLLSTTMPASSLYHIFCAFDCFIESQ</sequence>
<organism evidence="4 5">
    <name type="scientific">Maritalea myrionectae</name>
    <dbReference type="NCBI Taxonomy" id="454601"/>
    <lineage>
        <taxon>Bacteria</taxon>
        <taxon>Pseudomonadati</taxon>
        <taxon>Pseudomonadota</taxon>
        <taxon>Alphaproteobacteria</taxon>
        <taxon>Hyphomicrobiales</taxon>
        <taxon>Devosiaceae</taxon>
        <taxon>Maritalea</taxon>
    </lineage>
</organism>
<keyword evidence="2 4" id="KW-0413">Isomerase</keyword>
<dbReference type="GO" id="GO:0016853">
    <property type="term" value="F:isomerase activity"/>
    <property type="evidence" value="ECO:0007669"/>
    <property type="project" value="UniProtKB-KW"/>
</dbReference>
<gene>
    <name evidence="4" type="ORF">MXMO3_03619</name>
</gene>
<dbReference type="AlphaFoldDB" id="A0A2R4MJF5"/>
<protein>
    <submittedName>
        <fullName evidence="4">Mannose-6-phosphate isomerase</fullName>
    </submittedName>
</protein>
<evidence type="ECO:0000256" key="2">
    <source>
        <dbReference type="ARBA" id="ARBA00023235"/>
    </source>
</evidence>
<accession>A0A2R4MJF5</accession>
<proteinExistence type="inferred from homology"/>
<dbReference type="EMBL" id="CP021332">
    <property type="protein sequence ID" value="AVX06122.1"/>
    <property type="molecule type" value="Genomic_DNA"/>
</dbReference>
<dbReference type="InterPro" id="IPR012341">
    <property type="entry name" value="6hp_glycosidase-like_sf"/>
</dbReference>
<evidence type="ECO:0000313" key="5">
    <source>
        <dbReference type="Proteomes" id="UP000258927"/>
    </source>
</evidence>
<dbReference type="InterPro" id="IPR010819">
    <property type="entry name" value="AGE/CE"/>
</dbReference>
<dbReference type="KEGG" id="mmyr:MXMO3_03619"/>
<dbReference type="Proteomes" id="UP000258927">
    <property type="component" value="Plasmid pHL2708Y3"/>
</dbReference>
<dbReference type="Gene3D" id="1.50.10.10">
    <property type="match status" value="1"/>
</dbReference>
<dbReference type="GO" id="GO:0005975">
    <property type="term" value="P:carbohydrate metabolic process"/>
    <property type="evidence" value="ECO:0007669"/>
    <property type="project" value="InterPro"/>
</dbReference>
<dbReference type="SUPFAM" id="SSF48208">
    <property type="entry name" value="Six-hairpin glycosidases"/>
    <property type="match status" value="1"/>
</dbReference>
<keyword evidence="3" id="KW-0175">Coiled coil</keyword>
<feature type="coiled-coil region" evidence="3">
    <location>
        <begin position="127"/>
        <end position="154"/>
    </location>
</feature>
<keyword evidence="5" id="KW-1185">Reference proteome</keyword>
<dbReference type="PANTHER" id="PTHR15108">
    <property type="entry name" value="N-ACYLGLUCOSAMINE-2-EPIMERASE"/>
    <property type="match status" value="1"/>
</dbReference>
<name>A0A2R4MJF5_9HYPH</name>
<evidence type="ECO:0000256" key="3">
    <source>
        <dbReference type="SAM" id="Coils"/>
    </source>
</evidence>
<keyword evidence="4" id="KW-0614">Plasmid</keyword>
<reference evidence="4 5" key="1">
    <citation type="submission" date="2017-05" db="EMBL/GenBank/DDBJ databases">
        <title>Genome Analysis of Maritalea myrionectae HL2708#5.</title>
        <authorList>
            <consortium name="Cotde Inc.-PKNU"/>
            <person name="Jang D."/>
            <person name="Oh H.-M."/>
        </authorList>
    </citation>
    <scope>NUCLEOTIDE SEQUENCE [LARGE SCALE GENOMIC DNA]</scope>
    <source>
        <strain evidence="4 5">HL2708#5</strain>
        <plasmid evidence="5">phl2708y3</plasmid>
    </source>
</reference>
<geneLocation type="plasmid" evidence="5">
    <name>phl2708y3</name>
</geneLocation>
<evidence type="ECO:0000313" key="4">
    <source>
        <dbReference type="EMBL" id="AVX06122.1"/>
    </source>
</evidence>
<evidence type="ECO:0000256" key="1">
    <source>
        <dbReference type="ARBA" id="ARBA00008558"/>
    </source>
</evidence>
<dbReference type="Pfam" id="PF07221">
    <property type="entry name" value="GlcNAc_2-epim"/>
    <property type="match status" value="1"/>
</dbReference>